<evidence type="ECO:0000313" key="3">
    <source>
        <dbReference type="Proteomes" id="UP000295023"/>
    </source>
</evidence>
<name>A0A4R4DKW6_9PROT</name>
<organism evidence="2 3">
    <name type="scientific">Roseicella aquatilis</name>
    <dbReference type="NCBI Taxonomy" id="2527868"/>
    <lineage>
        <taxon>Bacteria</taxon>
        <taxon>Pseudomonadati</taxon>
        <taxon>Pseudomonadota</taxon>
        <taxon>Alphaproteobacteria</taxon>
        <taxon>Acetobacterales</taxon>
        <taxon>Roseomonadaceae</taxon>
        <taxon>Roseicella</taxon>
    </lineage>
</organism>
<proteinExistence type="predicted"/>
<dbReference type="OrthoDB" id="9991834at2"/>
<comment type="caution">
    <text evidence="2">The sequence shown here is derived from an EMBL/GenBank/DDBJ whole genome shotgun (WGS) entry which is preliminary data.</text>
</comment>
<dbReference type="Proteomes" id="UP000295023">
    <property type="component" value="Unassembled WGS sequence"/>
</dbReference>
<dbReference type="NCBIfam" id="NF033894">
    <property type="entry name" value="Eex_IncN"/>
    <property type="match status" value="1"/>
</dbReference>
<dbReference type="EMBL" id="SKBM01000011">
    <property type="protein sequence ID" value="TCZ61132.1"/>
    <property type="molecule type" value="Genomic_DNA"/>
</dbReference>
<dbReference type="InterPro" id="IPR047937">
    <property type="entry name" value="Eex_IncN-like"/>
</dbReference>
<keyword evidence="3" id="KW-1185">Reference proteome</keyword>
<feature type="signal peptide" evidence="1">
    <location>
        <begin position="1"/>
        <end position="20"/>
    </location>
</feature>
<keyword evidence="1" id="KW-0732">Signal</keyword>
<reference evidence="2 3" key="1">
    <citation type="submission" date="2019-03" db="EMBL/GenBank/DDBJ databases">
        <title>Paracraurococcus aquatilis NE82 genome sequence.</title>
        <authorList>
            <person name="Zhao Y."/>
            <person name="Du Z."/>
        </authorList>
    </citation>
    <scope>NUCLEOTIDE SEQUENCE [LARGE SCALE GENOMIC DNA]</scope>
    <source>
        <strain evidence="2 3">NE82</strain>
    </source>
</reference>
<accession>A0A4R4DKW6</accession>
<feature type="chain" id="PRO_5020765666" evidence="1">
    <location>
        <begin position="21"/>
        <end position="90"/>
    </location>
</feature>
<evidence type="ECO:0000313" key="2">
    <source>
        <dbReference type="EMBL" id="TCZ61132.1"/>
    </source>
</evidence>
<protein>
    <submittedName>
        <fullName evidence="2">Uncharacterized protein</fullName>
    </submittedName>
</protein>
<gene>
    <name evidence="2" type="ORF">EXY23_13465</name>
</gene>
<evidence type="ECO:0000256" key="1">
    <source>
        <dbReference type="SAM" id="SignalP"/>
    </source>
</evidence>
<dbReference type="AlphaFoldDB" id="A0A4R4DKW6"/>
<sequence>MRPALLLAGLAALAAAPAAAAEPYDIPWFLANPRAHTEWLRRCMNDARLGRTAECDNARAAQLRRRPLGRPLPNTGPTPAEQFFYGARRS</sequence>
<dbReference type="RefSeq" id="WP_132289854.1">
    <property type="nucleotide sequence ID" value="NZ_SKBM01000011.1"/>
</dbReference>